<dbReference type="GO" id="GO:0005737">
    <property type="term" value="C:cytoplasm"/>
    <property type="evidence" value="ECO:0007669"/>
    <property type="project" value="TreeGrafter"/>
</dbReference>
<feature type="domain" description="RING-type" evidence="7">
    <location>
        <begin position="561"/>
        <end position="596"/>
    </location>
</feature>
<dbReference type="GO" id="GO:0031398">
    <property type="term" value="P:positive regulation of protein ubiquitination"/>
    <property type="evidence" value="ECO:0007669"/>
    <property type="project" value="TreeGrafter"/>
</dbReference>
<evidence type="ECO:0000313" key="9">
    <source>
        <dbReference type="Proteomes" id="UP000663874"/>
    </source>
</evidence>
<dbReference type="GO" id="GO:0005634">
    <property type="term" value="C:nucleus"/>
    <property type="evidence" value="ECO:0007669"/>
    <property type="project" value="TreeGrafter"/>
</dbReference>
<dbReference type="PROSITE" id="PS50143">
    <property type="entry name" value="BIR_REPEAT_2"/>
    <property type="match status" value="3"/>
</dbReference>
<dbReference type="Pfam" id="PF13920">
    <property type="entry name" value="zf-C3HC4_3"/>
    <property type="match status" value="1"/>
</dbReference>
<feature type="region of interest" description="Disordered" evidence="6">
    <location>
        <begin position="482"/>
        <end position="557"/>
    </location>
</feature>
<keyword evidence="2" id="KW-0479">Metal-binding</keyword>
<feature type="compositionally biased region" description="Polar residues" evidence="6">
    <location>
        <begin position="485"/>
        <end position="504"/>
    </location>
</feature>
<dbReference type="SMART" id="SM00238">
    <property type="entry name" value="BIR"/>
    <property type="match status" value="3"/>
</dbReference>
<evidence type="ECO:0000256" key="3">
    <source>
        <dbReference type="ARBA" id="ARBA00022771"/>
    </source>
</evidence>
<proteinExistence type="inferred from homology"/>
<dbReference type="InterPro" id="IPR013083">
    <property type="entry name" value="Znf_RING/FYVE/PHD"/>
</dbReference>
<name>A0A819DH53_9BILA</name>
<dbReference type="Gene3D" id="1.10.1170.10">
    <property type="entry name" value="Inhibitor Of Apoptosis Protein (2mihbC-IAP-1), Chain A"/>
    <property type="match status" value="3"/>
</dbReference>
<dbReference type="CDD" id="cd00022">
    <property type="entry name" value="BIR"/>
    <property type="match status" value="3"/>
</dbReference>
<evidence type="ECO:0000259" key="7">
    <source>
        <dbReference type="PROSITE" id="PS50089"/>
    </source>
</evidence>
<organism evidence="8 9">
    <name type="scientific">Rotaria sordida</name>
    <dbReference type="NCBI Taxonomy" id="392033"/>
    <lineage>
        <taxon>Eukaryota</taxon>
        <taxon>Metazoa</taxon>
        <taxon>Spiralia</taxon>
        <taxon>Gnathifera</taxon>
        <taxon>Rotifera</taxon>
        <taxon>Eurotatoria</taxon>
        <taxon>Bdelloidea</taxon>
        <taxon>Philodinida</taxon>
        <taxon>Philodinidae</taxon>
        <taxon>Rotaria</taxon>
    </lineage>
</organism>
<dbReference type="GO" id="GO:0043027">
    <property type="term" value="F:cysteine-type endopeptidase inhibitor activity involved in apoptotic process"/>
    <property type="evidence" value="ECO:0007669"/>
    <property type="project" value="TreeGrafter"/>
</dbReference>
<accession>A0A819DH53</accession>
<keyword evidence="3 5" id="KW-0863">Zinc-finger</keyword>
<dbReference type="GO" id="GO:0008270">
    <property type="term" value="F:zinc ion binding"/>
    <property type="evidence" value="ECO:0007669"/>
    <property type="project" value="UniProtKB-KW"/>
</dbReference>
<protein>
    <recommendedName>
        <fullName evidence="7">RING-type domain-containing protein</fullName>
    </recommendedName>
</protein>
<comment type="caution">
    <text evidence="8">The sequence shown here is derived from an EMBL/GenBank/DDBJ whole genome shotgun (WGS) entry which is preliminary data.</text>
</comment>
<evidence type="ECO:0000256" key="2">
    <source>
        <dbReference type="ARBA" id="ARBA00022723"/>
    </source>
</evidence>
<dbReference type="GO" id="GO:0043066">
    <property type="term" value="P:negative regulation of apoptotic process"/>
    <property type="evidence" value="ECO:0007669"/>
    <property type="project" value="TreeGrafter"/>
</dbReference>
<evidence type="ECO:0000313" key="8">
    <source>
        <dbReference type="EMBL" id="CAF3835471.1"/>
    </source>
</evidence>
<dbReference type="PANTHER" id="PTHR10044">
    <property type="entry name" value="INHIBITOR OF APOPTOSIS"/>
    <property type="match status" value="1"/>
</dbReference>
<feature type="compositionally biased region" description="Polar residues" evidence="6">
    <location>
        <begin position="540"/>
        <end position="557"/>
    </location>
</feature>
<gene>
    <name evidence="8" type="ORF">FNK824_LOCUS17017</name>
</gene>
<keyword evidence="4" id="KW-0862">Zinc</keyword>
<dbReference type="EMBL" id="CAJOBE010002651">
    <property type="protein sequence ID" value="CAF3835471.1"/>
    <property type="molecule type" value="Genomic_DNA"/>
</dbReference>
<comment type="similarity">
    <text evidence="1">Belongs to the IAP family.</text>
</comment>
<sequence length="607" mass="67990">MSTLFRAPTDVLSDPPHKWESMDASSKWCVKKKEDSPTFASIRHRIQSLAQLTKRLGVYTVGHMSAAGFEYTGNGDTARCKDCGLEVSNWRSDMNPFTIHSKQRPDCPFVYNIIPSSLSNEQTNPSERQSIEAMDSESVSNTLLETSLLQQVRRRTFSHWPHPTIPSSAQMMEAGFFNCNVGDRVICIYCNLICQQWTPNTDDPCEVHKTLSSNCIYVKAKLICPSVSSLIIVNEGATDASGDNRLSTSHNLGPLRSNDIKFTASCNPAYSEIPKRHASFATWPTEDLPSVDDLVRAGFFYTGTKTIVTCFYCNGSLQNWGPNDNPMIEHARWFPHCAYARQLCGDDLYRKIQESKRAQQERARANELKERTGSGEVVTTNPTSNSRLLLIPDESTLSRLVAARLDLPISQRLLDQNFKLSIIKRCWEDQLRIKHDDFVSECDLYIACLILQKQIEHIDGKKENIVIPSIKMKQIREQNARIHEQPTTISNTAQLVPNSSDVEMTTSSQSLTNESTSSQSSIDSTSKSTTSGNERETKTTKQTSTVNDQSQSTNATPSNPCVLCLTEEKRLACIPCGHMATCVACGHSLRSCPICRREIEAFVRIYI</sequence>
<dbReference type="PROSITE" id="PS50089">
    <property type="entry name" value="ZF_RING_2"/>
    <property type="match status" value="1"/>
</dbReference>
<dbReference type="Pfam" id="PF00653">
    <property type="entry name" value="BIR"/>
    <property type="match status" value="3"/>
</dbReference>
<feature type="compositionally biased region" description="Low complexity" evidence="6">
    <location>
        <begin position="505"/>
        <end position="531"/>
    </location>
</feature>
<evidence type="ECO:0000256" key="5">
    <source>
        <dbReference type="PROSITE-ProRule" id="PRU00175"/>
    </source>
</evidence>
<dbReference type="InterPro" id="IPR001370">
    <property type="entry name" value="BIR_rpt"/>
</dbReference>
<dbReference type="SUPFAM" id="SSF57924">
    <property type="entry name" value="Inhibitor of apoptosis (IAP) repeat"/>
    <property type="match status" value="3"/>
</dbReference>
<dbReference type="GO" id="GO:0061630">
    <property type="term" value="F:ubiquitin protein ligase activity"/>
    <property type="evidence" value="ECO:0007669"/>
    <property type="project" value="TreeGrafter"/>
</dbReference>
<evidence type="ECO:0000256" key="1">
    <source>
        <dbReference type="ARBA" id="ARBA00006672"/>
    </source>
</evidence>
<dbReference type="FunFam" id="1.10.1170.10:FF:000002">
    <property type="entry name" value="Baculoviral IAP repeat containing 7"/>
    <property type="match status" value="1"/>
</dbReference>
<dbReference type="Proteomes" id="UP000663874">
    <property type="component" value="Unassembled WGS sequence"/>
</dbReference>
<evidence type="ECO:0000256" key="4">
    <source>
        <dbReference type="ARBA" id="ARBA00022833"/>
    </source>
</evidence>
<dbReference type="InterPro" id="IPR001841">
    <property type="entry name" value="Znf_RING"/>
</dbReference>
<dbReference type="PANTHER" id="PTHR10044:SF139">
    <property type="entry name" value="DEATH-ASSOCIATED INHIBITOR OF APOPTOSIS 2"/>
    <property type="match status" value="1"/>
</dbReference>
<dbReference type="AlphaFoldDB" id="A0A819DH53"/>
<evidence type="ECO:0000256" key="6">
    <source>
        <dbReference type="SAM" id="MobiDB-lite"/>
    </source>
</evidence>
<dbReference type="InterPro" id="IPR050784">
    <property type="entry name" value="IAP"/>
</dbReference>
<reference evidence="8" key="1">
    <citation type="submission" date="2021-02" db="EMBL/GenBank/DDBJ databases">
        <authorList>
            <person name="Nowell W R."/>
        </authorList>
    </citation>
    <scope>NUCLEOTIDE SEQUENCE</scope>
</reference>
<dbReference type="GO" id="GO:0051726">
    <property type="term" value="P:regulation of cell cycle"/>
    <property type="evidence" value="ECO:0007669"/>
    <property type="project" value="TreeGrafter"/>
</dbReference>
<dbReference type="Gene3D" id="3.30.40.10">
    <property type="entry name" value="Zinc/RING finger domain, C3HC4 (zinc finger)"/>
    <property type="match status" value="1"/>
</dbReference>